<evidence type="ECO:0000256" key="12">
    <source>
        <dbReference type="ARBA" id="ARBA00034036"/>
    </source>
</evidence>
<keyword evidence="4 17" id="KW-0812">Transmembrane</keyword>
<dbReference type="InterPro" id="IPR023298">
    <property type="entry name" value="ATPase_P-typ_TM_dom_sf"/>
</dbReference>
<feature type="binding site" evidence="15">
    <location>
        <position position="933"/>
    </location>
    <ligand>
        <name>ATP</name>
        <dbReference type="ChEBI" id="CHEBI:30616"/>
    </ligand>
</feature>
<sequence length="1476" mass="165487">MPTPEGDPFVPLKTNESYSSSVYEDGERITRGVTDSTNLEAQNGGITNNVSYSNNYPDSQVDVDIDPNQTNPNDMEPIASNHPRFAEVSEDQAAYNNFTGPDHGHNKTIMKRLRFGTRRNKAGKPTTSTLDGNIGRKSTLSKRLSSITDYKKTTSFSNNSDYPDSDTHKEPRKVFFNTPLPADLIEPESNLPKAVYARNKIRTTKYTPLSFVPKNIVHQFKNVANVYFLLIVILGAFRIFGVASPGLAAVPLIVIVVLTAIKDAFEDYRRMILDLELNNTHTEILNNFENVNIRNEKISLWRRMKKATTRGFVLMSYKFTNRKRSKQSSNAKPDVFANVLAPIQTVNSAQSGHRDSVEAGNFDSEDAHYHGASGIDGFNDHPRLSIASDHRFVQESDLQPNEISVMDHLHPVSGQAKFKKDFWKNVRVGDFVRVRNNNEIPADLVILSTSDVDGACNVETKNLDGETNLKVRQAMKSGEGIKHSNHCERAKFWIESEPPHPNLYTFNGVAKWTNHATENSGETMSEPLTINNLLLRGCTLRNTKWVIGVVVATGDDTKIMLNSGITPTKISLISRELNVSVIVNFVLLFCMCFVAGMIQGFAFKMPDTSIVYFEFGMIGGKPSVSGLISFWVAVIIFQSLVPISLYISIEIIKTIQAFFIFSDEFMYHEPLDYPCTPKSWNISDDLGQIEYIFSDKTGTLTQNVMEFKKCTINGISYGLAYTEAMAGMRKRLGVDTDKESKEKKNQIIRDKELMLMKLRSMDDNLQLIDDEVTFVSSALIDDINGQSGSEQAHANKHFFFALAICHTVLTEESTKYTGRRDFKAQSPDEAALVGTARDLGFTFVTRDKRGAILNIHGREQEVQVLNILEFNSTRKRMSVIIKLPSTAECAERILLICKGADSIIYERLIPNTQRQLRQQTAQQLQEFANEGLRTLCLAQREISASEYQEWNIRNEQASVALTNREQFMEEVADSIERNLTLLGGTAIEDRLQDGVPDSIALLGMAGIKLWVLTGDKLETAINIGFSCNLLNNDMQILVIDTNDGSLEACDLLISGLLQTHFGMTGSDEELEAAKLDHSPPKSNFAVVIDGDALKLALHESLAQKFVLLGKQCKSVLCCRVSPAQKAAVVKVVKNTLGVLTLSIGDGANDVAMIQSADVGVGIAGEEGRQAAMSSDYAIGQFKFLTRLLLIHGRWSYKRLAEMIPNFFYKNIVFTFCLFWYGIYNNFDGSYLFEYTYLMFYNLAFTSLPIIFLGVLDQDVNDKISLHVPQLYRTGILRLEWSQSKVWVYMIDGLYQSVISFFFPFLMYYTGVFNNPQGLATDHRFLIGIVACTISVLSCNTYVLLNQANWDWLSVLIFFLSNLILFFWTGVYSTSSMAVEFYKSATIIYGTLAFWACSLLGVVACLLPHICYMAIQNALFPKDIDIIRELWFNGHFDELPECSLDVPKLNTIFDMEDSCSSLSNSSGENEKNNEKST</sequence>
<name>A0A1E3PEI8_9ASCO</name>
<evidence type="ECO:0000256" key="15">
    <source>
        <dbReference type="PIRSR" id="PIRSR606539-2"/>
    </source>
</evidence>
<comment type="catalytic activity">
    <reaction evidence="12 17">
        <text>ATP + H2O + phospholipidSide 1 = ADP + phosphate + phospholipidSide 2.</text>
        <dbReference type="EC" id="7.6.2.1"/>
    </reaction>
</comment>
<evidence type="ECO:0000256" key="16">
    <source>
        <dbReference type="PIRSR" id="PIRSR606539-3"/>
    </source>
</evidence>
<feature type="transmembrane region" description="Helical" evidence="17">
    <location>
        <begin position="623"/>
        <end position="647"/>
    </location>
</feature>
<feature type="binding site" evidence="15">
    <location>
        <position position="697"/>
    </location>
    <ligand>
        <name>ATP</name>
        <dbReference type="ChEBI" id="CHEBI:30616"/>
    </ligand>
</feature>
<keyword evidence="3" id="KW-0813">Transport</keyword>
<feature type="transmembrane region" description="Helical" evidence="17">
    <location>
        <begin position="579"/>
        <end position="603"/>
    </location>
</feature>
<dbReference type="InterPro" id="IPR044492">
    <property type="entry name" value="P_typ_ATPase_HD_dom"/>
</dbReference>
<dbReference type="InterPro" id="IPR032631">
    <property type="entry name" value="P-type_ATPase_N"/>
</dbReference>
<dbReference type="Pfam" id="PF13246">
    <property type="entry name" value="Cation_ATPase"/>
    <property type="match status" value="1"/>
</dbReference>
<feature type="transmembrane region" description="Helical" evidence="17">
    <location>
        <begin position="1285"/>
        <end position="1304"/>
    </location>
</feature>
<evidence type="ECO:0000259" key="19">
    <source>
        <dbReference type="Pfam" id="PF16209"/>
    </source>
</evidence>
<dbReference type="PANTHER" id="PTHR24092:SF180">
    <property type="entry name" value="PHOSPHOLIPID-TRANSPORTING ATPASE DNF1-RELATED"/>
    <property type="match status" value="1"/>
</dbReference>
<dbReference type="Pfam" id="PF16209">
    <property type="entry name" value="PhoLip_ATPase_N"/>
    <property type="match status" value="1"/>
</dbReference>
<feature type="binding site" evidence="15">
    <location>
        <position position="829"/>
    </location>
    <ligand>
        <name>ATP</name>
        <dbReference type="ChEBI" id="CHEBI:30616"/>
    </ligand>
</feature>
<feature type="transmembrane region" description="Helical" evidence="17">
    <location>
        <begin position="1351"/>
        <end position="1371"/>
    </location>
</feature>
<accession>A0A1E3PEI8</accession>
<proteinExistence type="inferred from homology"/>
<dbReference type="SUPFAM" id="SSF81660">
    <property type="entry name" value="Metal cation-transporting ATPase, ATP-binding domain N"/>
    <property type="match status" value="1"/>
</dbReference>
<evidence type="ECO:0000256" key="10">
    <source>
        <dbReference type="ARBA" id="ARBA00022989"/>
    </source>
</evidence>
<dbReference type="Proteomes" id="UP000095009">
    <property type="component" value="Unassembled WGS sequence"/>
</dbReference>
<feature type="binding site" evidence="16">
    <location>
        <position position="1149"/>
    </location>
    <ligand>
        <name>Mg(2+)</name>
        <dbReference type="ChEBI" id="CHEBI:18420"/>
    </ligand>
</feature>
<dbReference type="EC" id="7.6.2.1" evidence="17"/>
<evidence type="ECO:0000256" key="18">
    <source>
        <dbReference type="SAM" id="MobiDB-lite"/>
    </source>
</evidence>
<dbReference type="SFLD" id="SFLDG00002">
    <property type="entry name" value="C1.7:_P-type_atpase_like"/>
    <property type="match status" value="1"/>
</dbReference>
<feature type="binding site" evidence="15">
    <location>
        <position position="696"/>
    </location>
    <ligand>
        <name>ATP</name>
        <dbReference type="ChEBI" id="CHEBI:30616"/>
    </ligand>
</feature>
<dbReference type="Pfam" id="PF16212">
    <property type="entry name" value="PhoLip_ATPase_C"/>
    <property type="match status" value="1"/>
</dbReference>
<feature type="binding site" evidence="15">
    <location>
        <position position="1015"/>
    </location>
    <ligand>
        <name>ATP</name>
        <dbReference type="ChEBI" id="CHEBI:30616"/>
    </ligand>
</feature>
<dbReference type="NCBIfam" id="TIGR01494">
    <property type="entry name" value="ATPase_P-type"/>
    <property type="match status" value="1"/>
</dbReference>
<feature type="transmembrane region" description="Helical" evidence="17">
    <location>
        <begin position="1391"/>
        <end position="1414"/>
    </location>
</feature>
<dbReference type="SUPFAM" id="SSF56784">
    <property type="entry name" value="HAD-like"/>
    <property type="match status" value="1"/>
</dbReference>
<feature type="binding site" evidence="16">
    <location>
        <position position="695"/>
    </location>
    <ligand>
        <name>Mg(2+)</name>
        <dbReference type="ChEBI" id="CHEBI:18420"/>
    </ligand>
</feature>
<dbReference type="InterPro" id="IPR036412">
    <property type="entry name" value="HAD-like_sf"/>
</dbReference>
<dbReference type="GO" id="GO:0016887">
    <property type="term" value="F:ATP hydrolysis activity"/>
    <property type="evidence" value="ECO:0007669"/>
    <property type="project" value="InterPro"/>
</dbReference>
<feature type="binding site" evidence="16">
    <location>
        <position position="697"/>
    </location>
    <ligand>
        <name>Mg(2+)</name>
        <dbReference type="ChEBI" id="CHEBI:18420"/>
    </ligand>
</feature>
<dbReference type="SUPFAM" id="SSF81665">
    <property type="entry name" value="Calcium ATPase, transmembrane domain M"/>
    <property type="match status" value="1"/>
</dbReference>
<dbReference type="GO" id="GO:0005886">
    <property type="term" value="C:plasma membrane"/>
    <property type="evidence" value="ECO:0007669"/>
    <property type="project" value="TreeGrafter"/>
</dbReference>
<protein>
    <recommendedName>
        <fullName evidence="17">Phospholipid-transporting ATPase</fullName>
        <ecNumber evidence="17">7.6.2.1</ecNumber>
    </recommendedName>
</protein>
<dbReference type="FunFam" id="3.40.50.1000:FF:000001">
    <property type="entry name" value="Phospholipid-transporting ATPase IC"/>
    <property type="match status" value="1"/>
</dbReference>
<evidence type="ECO:0000256" key="2">
    <source>
        <dbReference type="ARBA" id="ARBA00008109"/>
    </source>
</evidence>
<dbReference type="OrthoDB" id="377733at2759"/>
<keyword evidence="9 17" id="KW-1278">Translocase</keyword>
<dbReference type="FunFam" id="3.40.1110.10:FF:000035">
    <property type="entry name" value="Phospholipid-transporting ATPase"/>
    <property type="match status" value="1"/>
</dbReference>
<gene>
    <name evidence="21" type="ORF">NADFUDRAFT_84488</name>
</gene>
<dbReference type="SUPFAM" id="SSF81653">
    <property type="entry name" value="Calcium ATPase, transduction domain A"/>
    <property type="match status" value="1"/>
</dbReference>
<dbReference type="GO" id="GO:0140346">
    <property type="term" value="F:phosphatidylserine flippase activity"/>
    <property type="evidence" value="ECO:0007669"/>
    <property type="project" value="UniProtKB-ARBA"/>
</dbReference>
<feature type="binding site" evidence="15">
    <location>
        <position position="695"/>
    </location>
    <ligand>
        <name>ATP</name>
        <dbReference type="ChEBI" id="CHEBI:30616"/>
    </ligand>
</feature>
<dbReference type="NCBIfam" id="TIGR01652">
    <property type="entry name" value="ATPase-Plipid"/>
    <property type="match status" value="1"/>
</dbReference>
<dbReference type="InterPro" id="IPR008250">
    <property type="entry name" value="ATPase_P-typ_transduc_dom_A_sf"/>
</dbReference>
<evidence type="ECO:0000256" key="4">
    <source>
        <dbReference type="ARBA" id="ARBA00022692"/>
    </source>
</evidence>
<dbReference type="GO" id="GO:0000287">
    <property type="term" value="F:magnesium ion binding"/>
    <property type="evidence" value="ECO:0007669"/>
    <property type="project" value="UniProtKB-UniRule"/>
</dbReference>
<dbReference type="STRING" id="857566.A0A1E3PEI8"/>
<feature type="binding site" evidence="15">
    <location>
        <position position="1119"/>
    </location>
    <ligand>
        <name>ATP</name>
        <dbReference type="ChEBI" id="CHEBI:30616"/>
    </ligand>
</feature>
<dbReference type="InterPro" id="IPR006539">
    <property type="entry name" value="P-type_ATPase_IV"/>
</dbReference>
<feature type="binding site" evidence="15">
    <location>
        <position position="1014"/>
    </location>
    <ligand>
        <name>ATP</name>
        <dbReference type="ChEBI" id="CHEBI:30616"/>
    </ligand>
</feature>
<comment type="cofactor">
    <cofactor evidence="16">
        <name>Mg(2+)</name>
        <dbReference type="ChEBI" id="CHEBI:18420"/>
    </cofactor>
</comment>
<evidence type="ECO:0000259" key="20">
    <source>
        <dbReference type="Pfam" id="PF16212"/>
    </source>
</evidence>
<dbReference type="EMBL" id="KV454415">
    <property type="protein sequence ID" value="ODQ63352.1"/>
    <property type="molecule type" value="Genomic_DNA"/>
</dbReference>
<evidence type="ECO:0000256" key="17">
    <source>
        <dbReference type="RuleBase" id="RU362033"/>
    </source>
</evidence>
<comment type="similarity">
    <text evidence="2 17">Belongs to the cation transport ATPase (P-type) (TC 3.A.3) family. Type IV subfamily.</text>
</comment>
<comment type="subcellular location">
    <subcellularLocation>
        <location evidence="1">Endomembrane system</location>
        <topology evidence="1">Multi-pass membrane protein</topology>
    </subcellularLocation>
    <subcellularLocation>
        <location evidence="17">Membrane</location>
        <topology evidence="17">Multi-pass membrane protein</topology>
    </subcellularLocation>
</comment>
<feature type="active site" description="4-aspartylphosphate intermediate" evidence="14">
    <location>
        <position position="695"/>
    </location>
</feature>
<keyword evidence="22" id="KW-1185">Reference proteome</keyword>
<evidence type="ECO:0000256" key="8">
    <source>
        <dbReference type="ARBA" id="ARBA00022842"/>
    </source>
</evidence>
<dbReference type="FunFam" id="3.40.50.1000:FF:000130">
    <property type="entry name" value="Phospholipid-transporting ATPase"/>
    <property type="match status" value="1"/>
</dbReference>
<dbReference type="Gene3D" id="3.40.50.1000">
    <property type="entry name" value="HAD superfamily/HAD-like"/>
    <property type="match status" value="1"/>
</dbReference>
<dbReference type="SFLD" id="SFLDS00003">
    <property type="entry name" value="Haloacid_Dehalogenase"/>
    <property type="match status" value="1"/>
</dbReference>
<evidence type="ECO:0000256" key="6">
    <source>
        <dbReference type="ARBA" id="ARBA00022741"/>
    </source>
</evidence>
<feature type="domain" description="P-type ATPase C-terminal" evidence="20">
    <location>
        <begin position="1171"/>
        <end position="1421"/>
    </location>
</feature>
<dbReference type="InterPro" id="IPR032630">
    <property type="entry name" value="P_typ_ATPase_c"/>
</dbReference>
<dbReference type="Gene3D" id="2.70.150.10">
    <property type="entry name" value="Calcium-transporting ATPase, cytoplasmic transduction domain A"/>
    <property type="match status" value="1"/>
</dbReference>
<feature type="binding site" evidence="15">
    <location>
        <position position="1149"/>
    </location>
    <ligand>
        <name>ATP</name>
        <dbReference type="ChEBI" id="CHEBI:30616"/>
    </ligand>
</feature>
<evidence type="ECO:0000256" key="11">
    <source>
        <dbReference type="ARBA" id="ARBA00023136"/>
    </source>
</evidence>
<feature type="binding site" evidence="15">
    <location>
        <position position="1013"/>
    </location>
    <ligand>
        <name>ATP</name>
        <dbReference type="ChEBI" id="CHEBI:30616"/>
    </ligand>
</feature>
<dbReference type="GO" id="GO:0005524">
    <property type="term" value="F:ATP binding"/>
    <property type="evidence" value="ECO:0007669"/>
    <property type="project" value="UniProtKB-UniRule"/>
</dbReference>
<reference evidence="21 22" key="1">
    <citation type="journal article" date="2016" name="Proc. Natl. Acad. Sci. U.S.A.">
        <title>Comparative genomics of biotechnologically important yeasts.</title>
        <authorList>
            <person name="Riley R."/>
            <person name="Haridas S."/>
            <person name="Wolfe K.H."/>
            <person name="Lopes M.R."/>
            <person name="Hittinger C.T."/>
            <person name="Goeker M."/>
            <person name="Salamov A.A."/>
            <person name="Wisecaver J.H."/>
            <person name="Long T.M."/>
            <person name="Calvey C.H."/>
            <person name="Aerts A.L."/>
            <person name="Barry K.W."/>
            <person name="Choi C."/>
            <person name="Clum A."/>
            <person name="Coughlan A.Y."/>
            <person name="Deshpande S."/>
            <person name="Douglass A.P."/>
            <person name="Hanson S.J."/>
            <person name="Klenk H.-P."/>
            <person name="LaButti K.M."/>
            <person name="Lapidus A."/>
            <person name="Lindquist E.A."/>
            <person name="Lipzen A.M."/>
            <person name="Meier-Kolthoff J.P."/>
            <person name="Ohm R.A."/>
            <person name="Otillar R.P."/>
            <person name="Pangilinan J.L."/>
            <person name="Peng Y."/>
            <person name="Rokas A."/>
            <person name="Rosa C.A."/>
            <person name="Scheuner C."/>
            <person name="Sibirny A.A."/>
            <person name="Slot J.C."/>
            <person name="Stielow J.B."/>
            <person name="Sun H."/>
            <person name="Kurtzman C.P."/>
            <person name="Blackwell M."/>
            <person name="Grigoriev I.V."/>
            <person name="Jeffries T.W."/>
        </authorList>
    </citation>
    <scope>NUCLEOTIDE SEQUENCE [LARGE SCALE GENOMIC DNA]</scope>
    <source>
        <strain evidence="21 22">DSM 6958</strain>
    </source>
</reference>
<feature type="transmembrane region" description="Helical" evidence="17">
    <location>
        <begin position="246"/>
        <end position="265"/>
    </location>
</feature>
<dbReference type="PRINTS" id="PR00119">
    <property type="entry name" value="CATATPASE"/>
</dbReference>
<evidence type="ECO:0000256" key="13">
    <source>
        <dbReference type="ARBA" id="ARBA00049128"/>
    </source>
</evidence>
<dbReference type="InterPro" id="IPR023214">
    <property type="entry name" value="HAD_sf"/>
</dbReference>
<feature type="binding site" evidence="15">
    <location>
        <position position="898"/>
    </location>
    <ligand>
        <name>ATP</name>
        <dbReference type="ChEBI" id="CHEBI:30616"/>
    </ligand>
</feature>
<dbReference type="PANTHER" id="PTHR24092">
    <property type="entry name" value="PROBABLE PHOSPHOLIPID-TRANSPORTING ATPASE"/>
    <property type="match status" value="1"/>
</dbReference>
<dbReference type="PROSITE" id="PS00154">
    <property type="entry name" value="ATPASE_E1_E2"/>
    <property type="match status" value="1"/>
</dbReference>
<feature type="domain" description="P-type ATPase N-terminal" evidence="19">
    <location>
        <begin position="193"/>
        <end position="240"/>
    </location>
</feature>
<dbReference type="InterPro" id="IPR018303">
    <property type="entry name" value="ATPase_P-typ_P_site"/>
</dbReference>
<evidence type="ECO:0000256" key="5">
    <source>
        <dbReference type="ARBA" id="ARBA00022723"/>
    </source>
</evidence>
<dbReference type="InterPro" id="IPR023299">
    <property type="entry name" value="ATPase_P-typ_cyto_dom_N"/>
</dbReference>
<feature type="transmembrane region" description="Helical" evidence="17">
    <location>
        <begin position="1324"/>
        <end position="1344"/>
    </location>
</feature>
<evidence type="ECO:0000256" key="14">
    <source>
        <dbReference type="PIRSR" id="PIRSR606539-1"/>
    </source>
</evidence>
<evidence type="ECO:0000256" key="9">
    <source>
        <dbReference type="ARBA" id="ARBA00022967"/>
    </source>
</evidence>
<feature type="transmembrane region" description="Helical" evidence="17">
    <location>
        <begin position="1234"/>
        <end position="1255"/>
    </location>
</feature>
<feature type="region of interest" description="Disordered" evidence="18">
    <location>
        <begin position="1"/>
        <end position="29"/>
    </location>
</feature>
<keyword evidence="7 15" id="KW-0067">ATP-binding</keyword>
<feature type="binding site" evidence="16">
    <location>
        <position position="1145"/>
    </location>
    <ligand>
        <name>Mg(2+)</name>
        <dbReference type="ChEBI" id="CHEBI:18420"/>
    </ligand>
</feature>
<keyword evidence="8 16" id="KW-0460">Magnesium</keyword>
<feature type="transmembrane region" description="Helical" evidence="17">
    <location>
        <begin position="1206"/>
        <end position="1222"/>
    </location>
</feature>
<dbReference type="SFLD" id="SFLDF00027">
    <property type="entry name" value="p-type_atpase"/>
    <property type="match status" value="1"/>
</dbReference>
<feature type="binding site" evidence="15">
    <location>
        <position position="1148"/>
    </location>
    <ligand>
        <name>ATP</name>
        <dbReference type="ChEBI" id="CHEBI:30616"/>
    </ligand>
</feature>
<evidence type="ECO:0000313" key="22">
    <source>
        <dbReference type="Proteomes" id="UP000095009"/>
    </source>
</evidence>
<evidence type="ECO:0000256" key="1">
    <source>
        <dbReference type="ARBA" id="ARBA00004127"/>
    </source>
</evidence>
<dbReference type="GO" id="GO:0012505">
    <property type="term" value="C:endomembrane system"/>
    <property type="evidence" value="ECO:0007669"/>
    <property type="project" value="UniProtKB-SubCell"/>
</dbReference>
<keyword evidence="6 15" id="KW-0547">Nucleotide-binding</keyword>
<feature type="binding site" evidence="15">
    <location>
        <position position="1125"/>
    </location>
    <ligand>
        <name>ATP</name>
        <dbReference type="ChEBI" id="CHEBI:30616"/>
    </ligand>
</feature>
<dbReference type="InterPro" id="IPR001757">
    <property type="entry name" value="P_typ_ATPase"/>
</dbReference>
<organism evidence="21 22">
    <name type="scientific">Nadsonia fulvescens var. elongata DSM 6958</name>
    <dbReference type="NCBI Taxonomy" id="857566"/>
    <lineage>
        <taxon>Eukaryota</taxon>
        <taxon>Fungi</taxon>
        <taxon>Dikarya</taxon>
        <taxon>Ascomycota</taxon>
        <taxon>Saccharomycotina</taxon>
        <taxon>Dipodascomycetes</taxon>
        <taxon>Dipodascales</taxon>
        <taxon>Dipodascales incertae sedis</taxon>
        <taxon>Nadsonia</taxon>
    </lineage>
</organism>
<evidence type="ECO:0000256" key="7">
    <source>
        <dbReference type="ARBA" id="ARBA00022840"/>
    </source>
</evidence>
<dbReference type="Gene3D" id="3.40.1110.10">
    <property type="entry name" value="Calcium-transporting ATPase, cytoplasmic domain N"/>
    <property type="match status" value="1"/>
</dbReference>
<evidence type="ECO:0000313" key="21">
    <source>
        <dbReference type="EMBL" id="ODQ63352.1"/>
    </source>
</evidence>
<keyword evidence="10 17" id="KW-1133">Transmembrane helix</keyword>
<keyword evidence="5 16" id="KW-0479">Metal-binding</keyword>
<dbReference type="CDD" id="cd02073">
    <property type="entry name" value="P-type_ATPase_APLT_Dnf-like"/>
    <property type="match status" value="1"/>
</dbReference>
<feature type="binding site" evidence="15">
    <location>
        <position position="870"/>
    </location>
    <ligand>
        <name>ATP</name>
        <dbReference type="ChEBI" id="CHEBI:30616"/>
    </ligand>
</feature>
<keyword evidence="11 17" id="KW-0472">Membrane</keyword>
<comment type="catalytic activity">
    <reaction evidence="13">
        <text>a 1,2-diacyl-sn-glycero-3-phosphoethanolamine(out) + ATP + H2O = a 1,2-diacyl-sn-glycero-3-phosphoethanolamine(in) + ADP + phosphate + H(+)</text>
        <dbReference type="Rhea" id="RHEA:66132"/>
        <dbReference type="ChEBI" id="CHEBI:15377"/>
        <dbReference type="ChEBI" id="CHEBI:15378"/>
        <dbReference type="ChEBI" id="CHEBI:30616"/>
        <dbReference type="ChEBI" id="CHEBI:43474"/>
        <dbReference type="ChEBI" id="CHEBI:64612"/>
        <dbReference type="ChEBI" id="CHEBI:456216"/>
    </reaction>
    <physiologicalReaction direction="left-to-right" evidence="13">
        <dbReference type="Rhea" id="RHEA:66133"/>
    </physiologicalReaction>
</comment>
<evidence type="ECO:0000256" key="3">
    <source>
        <dbReference type="ARBA" id="ARBA00022448"/>
    </source>
</evidence>